<protein>
    <recommendedName>
        <fullName evidence="4">Glycosyltransferase</fullName>
    </recommendedName>
</protein>
<reference evidence="2 3" key="1">
    <citation type="submission" date="2024-03" db="EMBL/GenBank/DDBJ databases">
        <title>Complete genome sequence of the green alga Chloropicon roscoffensis RCC1871.</title>
        <authorList>
            <person name="Lemieux C."/>
            <person name="Pombert J.-F."/>
            <person name="Otis C."/>
            <person name="Turmel M."/>
        </authorList>
    </citation>
    <scope>NUCLEOTIDE SEQUENCE [LARGE SCALE GENOMIC DNA]</scope>
    <source>
        <strain evidence="2 3">RCC1871</strain>
    </source>
</reference>
<dbReference type="Proteomes" id="UP001472866">
    <property type="component" value="Chromosome 03"/>
</dbReference>
<evidence type="ECO:0008006" key="4">
    <source>
        <dbReference type="Google" id="ProtNLM"/>
    </source>
</evidence>
<proteinExistence type="predicted"/>
<sequence length="551" mass="62055">MGPSKERRRVGSTMREAKTQKLVLTVLAVLAVSPIILLSLYTVPEDNYRGGEMYSTPKLRQAYEVVNAFEYPMNAGMVAEPCAPGKPLLNVILSGVDPPPELHKLSDARKAEYQDAVLRTMRNPEVKRLHIMAERDLMPGWIAELESRDPISYRTKVFLGRTRVGRLSFSYAMRYANEELKSGEVVLLTNADLAVEGGFGCENLSEEKLFQNTVLIPQRLEDDMCDRHLAKTCDARNFVGKVSLPSCFDSYVFRAPLKPEEITEERFGLLIGGEWQAENSFIKELRGIGVSVYSPPGGLLRLVHKHCSQERPNQHASQEMVRGKRREASDDRVCYEPFCGRTCMRNTIPFPDILTNICRDLDLCKEYAEKMRSMRSMANPAKELMTEHAEFCDYDPVVVMQQEVLSPAAKNIATAFMLVFPRLGRKMAMWSEVVKAQGRICFYFSASVNLGRIPAWLVPKAILLALLAAADLVSFLLPFAFIAYASAAFVWGQQRVGERVEECLQRCDVRIMRAYRLLTPRARLKILGLGLLIMVTGAIYTLVPRPGPITQ</sequence>
<feature type="transmembrane region" description="Helical" evidence="1">
    <location>
        <begin position="522"/>
        <end position="543"/>
    </location>
</feature>
<feature type="transmembrane region" description="Helical" evidence="1">
    <location>
        <begin position="462"/>
        <end position="491"/>
    </location>
</feature>
<keyword evidence="3" id="KW-1185">Reference proteome</keyword>
<organism evidence="2 3">
    <name type="scientific">Chloropicon roscoffensis</name>
    <dbReference type="NCBI Taxonomy" id="1461544"/>
    <lineage>
        <taxon>Eukaryota</taxon>
        <taxon>Viridiplantae</taxon>
        <taxon>Chlorophyta</taxon>
        <taxon>Chloropicophyceae</taxon>
        <taxon>Chloropicales</taxon>
        <taxon>Chloropicaceae</taxon>
        <taxon>Chloropicon</taxon>
    </lineage>
</organism>
<dbReference type="AlphaFoldDB" id="A0AAX4P3W5"/>
<accession>A0AAX4P3W5</accession>
<evidence type="ECO:0000256" key="1">
    <source>
        <dbReference type="SAM" id="Phobius"/>
    </source>
</evidence>
<dbReference type="EMBL" id="CP151503">
    <property type="protein sequence ID" value="WZN60380.1"/>
    <property type="molecule type" value="Genomic_DNA"/>
</dbReference>
<name>A0AAX4P3W5_9CHLO</name>
<keyword evidence="1" id="KW-1133">Transmembrane helix</keyword>
<keyword evidence="1" id="KW-0812">Transmembrane</keyword>
<evidence type="ECO:0000313" key="2">
    <source>
        <dbReference type="EMBL" id="WZN60380.1"/>
    </source>
</evidence>
<evidence type="ECO:0000313" key="3">
    <source>
        <dbReference type="Proteomes" id="UP001472866"/>
    </source>
</evidence>
<keyword evidence="1" id="KW-0472">Membrane</keyword>
<gene>
    <name evidence="2" type="ORF">HKI87_03g19090</name>
</gene>
<feature type="transmembrane region" description="Helical" evidence="1">
    <location>
        <begin position="21"/>
        <end position="43"/>
    </location>
</feature>